<evidence type="ECO:0000256" key="3">
    <source>
        <dbReference type="ARBA" id="ARBA00022723"/>
    </source>
</evidence>
<keyword evidence="2" id="KW-0949">S-adenosyl-L-methionine</keyword>
<dbReference type="GO" id="GO:0031419">
    <property type="term" value="F:cobalamin binding"/>
    <property type="evidence" value="ECO:0007669"/>
    <property type="project" value="InterPro"/>
</dbReference>
<evidence type="ECO:0000256" key="2">
    <source>
        <dbReference type="ARBA" id="ARBA00022691"/>
    </source>
</evidence>
<keyword evidence="9" id="KW-1185">Reference proteome</keyword>
<dbReference type="GO" id="GO:0003824">
    <property type="term" value="F:catalytic activity"/>
    <property type="evidence" value="ECO:0007669"/>
    <property type="project" value="InterPro"/>
</dbReference>
<dbReference type="Pfam" id="PF04055">
    <property type="entry name" value="Radical_SAM"/>
    <property type="match status" value="1"/>
</dbReference>
<dbReference type="SFLD" id="SFLDG01123">
    <property type="entry name" value="methyltransferase_(Class_B)"/>
    <property type="match status" value="1"/>
</dbReference>
<dbReference type="EMBL" id="QPJT01000027">
    <property type="protein sequence ID" value="RCX11137.1"/>
    <property type="molecule type" value="Genomic_DNA"/>
</dbReference>
<dbReference type="InterPro" id="IPR058240">
    <property type="entry name" value="rSAM_sf"/>
</dbReference>
<dbReference type="Gene3D" id="3.40.50.280">
    <property type="entry name" value="Cobalamin-binding domain"/>
    <property type="match status" value="1"/>
</dbReference>
<dbReference type="SUPFAM" id="SSF102114">
    <property type="entry name" value="Radical SAM enzymes"/>
    <property type="match status" value="1"/>
</dbReference>
<organism evidence="8 9">
    <name type="scientific">Anaerobacterium chartisolvens</name>
    <dbReference type="NCBI Taxonomy" id="1297424"/>
    <lineage>
        <taxon>Bacteria</taxon>
        <taxon>Bacillati</taxon>
        <taxon>Bacillota</taxon>
        <taxon>Clostridia</taxon>
        <taxon>Eubacteriales</taxon>
        <taxon>Oscillospiraceae</taxon>
        <taxon>Anaerobacterium</taxon>
    </lineage>
</organism>
<proteinExistence type="predicted"/>
<dbReference type="InterPro" id="IPR051198">
    <property type="entry name" value="BchE-like"/>
</dbReference>
<keyword evidence="3" id="KW-0479">Metal-binding</keyword>
<dbReference type="AlphaFoldDB" id="A0A369ASE1"/>
<dbReference type="InterPro" id="IPR023404">
    <property type="entry name" value="rSAM_horseshoe"/>
</dbReference>
<dbReference type="PROSITE" id="PS51918">
    <property type="entry name" value="RADICAL_SAM"/>
    <property type="match status" value="1"/>
</dbReference>
<comment type="cofactor">
    <cofactor evidence="1">
        <name>[4Fe-4S] cluster</name>
        <dbReference type="ChEBI" id="CHEBI:49883"/>
    </cofactor>
</comment>
<name>A0A369ASE1_9FIRM</name>
<evidence type="ECO:0000313" key="9">
    <source>
        <dbReference type="Proteomes" id="UP000253034"/>
    </source>
</evidence>
<sequence>MVKNKIPVYAIHLNCDRPPFGLGLIISYLKQSLAPEEIERLDFSSGYIIDAERLREEIEEKGNGIFLFSTYLWNINSHMAESVLIKNRFEDAMIVFGGPFIPRDEELAKRFIVEHPHIDVMVLGEGEDAVLNVIRSYLSDKKYHDIRDITYIKGSEPVFTGIGCIDDVKKLSSPYLSGEYDSFLSVHKPHMVTLETTRGCPFKCAFCDWGQSTNQKIREFDLERIYNELEWVGKNKIPVIELSDSNLGILKRDIKVAEYICEIKERYGFPKEIAANFAKNSHDNVIEIIKKTKEAGLVSQAILSIQTLHSETLRIIGRKNLNEEHYRKSLELFRGLNLPVTIELMLGLPRSTTQSFMSDLQWACDFNLGVYVHFTILIPNTEISRRDFREKYKIVTAAESNLSDPEYLLEIGLKPINENQVVSLESMSQNEFIKMMKLTALFNTFYGESILKYVMFFLKNEHNILQTQFLYDLQHNDLSEYPQILKLRDRGDPDETTVPFTGHEGVLWDTVYENGWEKFYSEVKQYILANYDIADGEELQTVLDIQQFVMGYYGRTLPATREFKYDFPQYFKDIVGGKKNKGLAEYGKCRIKVTDPLNLCSKSSKPDYYEPHHGHIELASDLNAIRFGFDLNEIKDY</sequence>
<dbReference type="InterPro" id="IPR007197">
    <property type="entry name" value="rSAM"/>
</dbReference>
<evidence type="ECO:0000259" key="7">
    <source>
        <dbReference type="PROSITE" id="PS51918"/>
    </source>
</evidence>
<dbReference type="InterPro" id="IPR034466">
    <property type="entry name" value="Methyltransferase_Class_B"/>
</dbReference>
<dbReference type="SFLD" id="SFLDS00029">
    <property type="entry name" value="Radical_SAM"/>
    <property type="match status" value="1"/>
</dbReference>
<keyword evidence="5" id="KW-0411">Iron-sulfur</keyword>
<evidence type="ECO:0000313" key="8">
    <source>
        <dbReference type="EMBL" id="RCX11137.1"/>
    </source>
</evidence>
<dbReference type="GO" id="GO:0051539">
    <property type="term" value="F:4 iron, 4 sulfur cluster binding"/>
    <property type="evidence" value="ECO:0007669"/>
    <property type="project" value="UniProtKB-KW"/>
</dbReference>
<dbReference type="CDD" id="cd01335">
    <property type="entry name" value="Radical_SAM"/>
    <property type="match status" value="1"/>
</dbReference>
<dbReference type="RefSeq" id="WP_114299234.1">
    <property type="nucleotide sequence ID" value="NZ_QPJT01000027.1"/>
</dbReference>
<accession>A0A369ASE1</accession>
<dbReference type="GO" id="GO:0046872">
    <property type="term" value="F:metal ion binding"/>
    <property type="evidence" value="ECO:0007669"/>
    <property type="project" value="UniProtKB-KW"/>
</dbReference>
<dbReference type="SMART" id="SM00729">
    <property type="entry name" value="Elp3"/>
    <property type="match status" value="1"/>
</dbReference>
<gene>
    <name evidence="8" type="ORF">DFR58_12713</name>
</gene>
<dbReference type="Gene3D" id="3.80.30.20">
    <property type="entry name" value="tm_1862 like domain"/>
    <property type="match status" value="1"/>
</dbReference>
<dbReference type="InterPro" id="IPR006638">
    <property type="entry name" value="Elp3/MiaA/NifB-like_rSAM"/>
</dbReference>
<dbReference type="OrthoDB" id="9801424at2"/>
<feature type="domain" description="Radical SAM core" evidence="7">
    <location>
        <begin position="186"/>
        <end position="414"/>
    </location>
</feature>
<evidence type="ECO:0000256" key="1">
    <source>
        <dbReference type="ARBA" id="ARBA00001966"/>
    </source>
</evidence>
<dbReference type="PANTHER" id="PTHR43409">
    <property type="entry name" value="ANAEROBIC MAGNESIUM-PROTOPORPHYRIN IX MONOMETHYL ESTER CYCLASE-RELATED"/>
    <property type="match status" value="1"/>
</dbReference>
<dbReference type="Proteomes" id="UP000253034">
    <property type="component" value="Unassembled WGS sequence"/>
</dbReference>
<keyword evidence="4" id="KW-0408">Iron</keyword>
<protein>
    <submittedName>
        <fullName evidence="8">Radical SAM superfamily enzyme YgiQ (UPF0313 family)</fullName>
    </submittedName>
</protein>
<evidence type="ECO:0000256" key="5">
    <source>
        <dbReference type="ARBA" id="ARBA00023014"/>
    </source>
</evidence>
<feature type="domain" description="B12-binding" evidence="6">
    <location>
        <begin position="5"/>
        <end position="144"/>
    </location>
</feature>
<evidence type="ECO:0000256" key="4">
    <source>
        <dbReference type="ARBA" id="ARBA00023004"/>
    </source>
</evidence>
<dbReference type="PROSITE" id="PS51332">
    <property type="entry name" value="B12_BINDING"/>
    <property type="match status" value="1"/>
</dbReference>
<dbReference type="InterPro" id="IPR006158">
    <property type="entry name" value="Cobalamin-bd"/>
</dbReference>
<evidence type="ECO:0000259" key="6">
    <source>
        <dbReference type="PROSITE" id="PS51332"/>
    </source>
</evidence>
<comment type="caution">
    <text evidence="8">The sequence shown here is derived from an EMBL/GenBank/DDBJ whole genome shotgun (WGS) entry which is preliminary data.</text>
</comment>
<reference evidence="8 9" key="1">
    <citation type="submission" date="2018-07" db="EMBL/GenBank/DDBJ databases">
        <title>Genomic Encyclopedia of Type Strains, Phase IV (KMG-IV): sequencing the most valuable type-strain genomes for metagenomic binning, comparative biology and taxonomic classification.</title>
        <authorList>
            <person name="Goeker M."/>
        </authorList>
    </citation>
    <scope>NUCLEOTIDE SEQUENCE [LARGE SCALE GENOMIC DNA]</scope>
    <source>
        <strain evidence="8 9">DSM 27016</strain>
    </source>
</reference>
<dbReference type="SFLD" id="SFLDG01082">
    <property type="entry name" value="B12-binding_domain_containing"/>
    <property type="match status" value="1"/>
</dbReference>